<dbReference type="InterPro" id="IPR014001">
    <property type="entry name" value="Helicase_ATP-bd"/>
</dbReference>
<dbReference type="Pfam" id="PF00270">
    <property type="entry name" value="DEAD"/>
    <property type="match status" value="1"/>
</dbReference>
<dbReference type="SUPFAM" id="SSF50249">
    <property type="entry name" value="Nucleic acid-binding proteins"/>
    <property type="match status" value="1"/>
</dbReference>
<dbReference type="FunFam" id="3.40.50.300:FF:000391">
    <property type="entry name" value="ATP-dependent DNA helicase RecG"/>
    <property type="match status" value="1"/>
</dbReference>
<keyword evidence="5 15" id="KW-0378">Hydrolase</keyword>
<dbReference type="SMART" id="SM00490">
    <property type="entry name" value="HELICc"/>
    <property type="match status" value="1"/>
</dbReference>
<evidence type="ECO:0000256" key="5">
    <source>
        <dbReference type="ARBA" id="ARBA00022801"/>
    </source>
</evidence>
<dbReference type="GO" id="GO:0003677">
    <property type="term" value="F:DNA binding"/>
    <property type="evidence" value="ECO:0007669"/>
    <property type="project" value="UniProtKB-KW"/>
</dbReference>
<dbReference type="InterPro" id="IPR027417">
    <property type="entry name" value="P-loop_NTPase"/>
</dbReference>
<dbReference type="AlphaFoldDB" id="A0A4R5LW94"/>
<dbReference type="InterPro" id="IPR033454">
    <property type="entry name" value="RecG_wedge"/>
</dbReference>
<evidence type="ECO:0000256" key="9">
    <source>
        <dbReference type="ARBA" id="ARBA00023172"/>
    </source>
</evidence>
<evidence type="ECO:0000256" key="14">
    <source>
        <dbReference type="ARBA" id="ARBA00048988"/>
    </source>
</evidence>
<keyword evidence="3 15" id="KW-0547">Nucleotide-binding</keyword>
<feature type="domain" description="Helicase ATP-binding" evidence="16">
    <location>
        <begin position="279"/>
        <end position="444"/>
    </location>
</feature>
<reference evidence="18 19" key="1">
    <citation type="submission" date="2019-03" db="EMBL/GenBank/DDBJ databases">
        <title>Seongchinamella monodicae gen. nov., sp. nov., a novel member of the Gammaproteobacteria isolated from a tidal mudflat of beach.</title>
        <authorList>
            <person name="Yang H.G."/>
            <person name="Kang J.W."/>
            <person name="Lee S.D."/>
        </authorList>
    </citation>
    <scope>NUCLEOTIDE SEQUENCE [LARGE SCALE GENOMIC DNA]</scope>
    <source>
        <strain evidence="18 19">GH4-78</strain>
    </source>
</reference>
<evidence type="ECO:0000313" key="19">
    <source>
        <dbReference type="Proteomes" id="UP000295554"/>
    </source>
</evidence>
<dbReference type="InterPro" id="IPR001650">
    <property type="entry name" value="Helicase_C-like"/>
</dbReference>
<dbReference type="InterPro" id="IPR004609">
    <property type="entry name" value="ATP-dep_DNA_helicase_RecG"/>
</dbReference>
<dbReference type="Pfam" id="PF00271">
    <property type="entry name" value="Helicase_C"/>
    <property type="match status" value="1"/>
</dbReference>
<dbReference type="Gene3D" id="2.40.50.140">
    <property type="entry name" value="Nucleic acid-binding proteins"/>
    <property type="match status" value="1"/>
</dbReference>
<dbReference type="InterPro" id="IPR012340">
    <property type="entry name" value="NA-bd_OB-fold"/>
</dbReference>
<evidence type="ECO:0000256" key="10">
    <source>
        <dbReference type="ARBA" id="ARBA00023204"/>
    </source>
</evidence>
<keyword evidence="7 15" id="KW-0067">ATP-binding</keyword>
<dbReference type="CDD" id="cd04488">
    <property type="entry name" value="RecG_wedge_OBF"/>
    <property type="match status" value="1"/>
</dbReference>
<evidence type="ECO:0000256" key="3">
    <source>
        <dbReference type="ARBA" id="ARBA00022741"/>
    </source>
</evidence>
<dbReference type="EC" id="5.6.2.4" evidence="13 15"/>
<dbReference type="EMBL" id="SMSE01000001">
    <property type="protein sequence ID" value="TDG15712.1"/>
    <property type="molecule type" value="Genomic_DNA"/>
</dbReference>
<dbReference type="InterPro" id="IPR045562">
    <property type="entry name" value="RecG_dom3_C"/>
</dbReference>
<dbReference type="OrthoDB" id="9804325at2"/>
<comment type="function">
    <text evidence="15">Plays a critical role in recombination and DNA repair. Helps process Holliday junction intermediates to mature products by catalyzing branch migration. Has replication fork regression activity, unwinds stalled or blocked replication forks to make a HJ that can be resolved. Has a DNA unwinding activity characteristic of a DNA helicase with 3'-5' polarity.</text>
</comment>
<dbReference type="NCBIfam" id="NF008165">
    <property type="entry name" value="PRK10917.1-3"/>
    <property type="match status" value="1"/>
</dbReference>
<dbReference type="SMART" id="SM00487">
    <property type="entry name" value="DEXDc"/>
    <property type="match status" value="1"/>
</dbReference>
<dbReference type="PROSITE" id="PS51194">
    <property type="entry name" value="HELICASE_CTER"/>
    <property type="match status" value="1"/>
</dbReference>
<sequence>MAGIASDPVTQLRGVGPKLATKLADAGIQRVEDLLFHLPLRYQDRTRVTPIGAAQEGVDVVIEGDVRVADIAFGRRRSLVVRLQDGSGTISLRFFHFSAAQKNNLKPGTRLRCFGQVRRGSSGLEMYHPEYRQVNEGEALVEEVLTPVYPAIGGIGQNQWRNLCAQAVNRLKHTAPPELLPANHRLTYGLGDALVYLHSPPPDAPQQALREGEHPAQLRLALEELVAHNLTLQGLRAQQQSEGAPVLAGNPALLNRFLDSLPFTPTGAQRRVMAEIHDDITRPHPMLRLVQGDVGSGKTLVAAAAALQAIASGYQVAIMAPTEILAEQHRNNFANWFAELEINIAWLSGRSKGKKRQAALQAIASGQAALVVGTHALFQDDVLFDRLGLVVVDEQHRFGVHQRLSLTEKSGKNVGRPHQLVMTATPIPRTLSMVAYADLDCSVIDELPPGRQPVETALIDNSRREQIVERVSNACAGGRQAYWVCTLVEESDVLQAQAAEATARELAEALPGLRVGLVHGRLKPAEKDAVMAAFKGAELDLLVATTVIEVGVDVPNASLMIIENPERLGLAQLHQLRGRVGRGTAASHCVLLYQSPLSFNGKQRLQAMRTSNDGFFIAEKDLELRGPGEVLGTRQTGLMEFRIAQLPAHNHLLGEVQRLAGEIQATRPDLIEPLIKRWTGSNREFAKV</sequence>
<evidence type="ECO:0000256" key="11">
    <source>
        <dbReference type="ARBA" id="ARBA00023235"/>
    </source>
</evidence>
<evidence type="ECO:0000256" key="15">
    <source>
        <dbReference type="RuleBase" id="RU363016"/>
    </source>
</evidence>
<comment type="catalytic activity">
    <reaction evidence="14 15">
        <text>ATP + H2O = ADP + phosphate + H(+)</text>
        <dbReference type="Rhea" id="RHEA:13065"/>
        <dbReference type="ChEBI" id="CHEBI:15377"/>
        <dbReference type="ChEBI" id="CHEBI:15378"/>
        <dbReference type="ChEBI" id="CHEBI:30616"/>
        <dbReference type="ChEBI" id="CHEBI:43474"/>
        <dbReference type="ChEBI" id="CHEBI:456216"/>
        <dbReference type="EC" id="5.6.2.4"/>
    </reaction>
</comment>
<evidence type="ECO:0000256" key="4">
    <source>
        <dbReference type="ARBA" id="ARBA00022763"/>
    </source>
</evidence>
<dbReference type="Gene3D" id="1.10.150.20">
    <property type="entry name" value="5' to 3' exonuclease, C-terminal subdomain"/>
    <property type="match status" value="1"/>
</dbReference>
<dbReference type="NCBIfam" id="TIGR00643">
    <property type="entry name" value="recG"/>
    <property type="match status" value="1"/>
</dbReference>
<evidence type="ECO:0000259" key="17">
    <source>
        <dbReference type="PROSITE" id="PS51194"/>
    </source>
</evidence>
<keyword evidence="10 15" id="KW-0234">DNA repair</keyword>
<dbReference type="GO" id="GO:0005524">
    <property type="term" value="F:ATP binding"/>
    <property type="evidence" value="ECO:0007669"/>
    <property type="project" value="UniProtKB-KW"/>
</dbReference>
<evidence type="ECO:0000256" key="12">
    <source>
        <dbReference type="ARBA" id="ARBA00034617"/>
    </source>
</evidence>
<dbReference type="NCBIfam" id="NF008168">
    <property type="entry name" value="PRK10917.2-2"/>
    <property type="match status" value="1"/>
</dbReference>
<dbReference type="Gene3D" id="3.40.50.300">
    <property type="entry name" value="P-loop containing nucleotide triphosphate hydrolases"/>
    <property type="match status" value="2"/>
</dbReference>
<protein>
    <recommendedName>
        <fullName evidence="2 15">ATP-dependent DNA helicase RecG</fullName>
        <ecNumber evidence="13 15">5.6.2.4</ecNumber>
    </recommendedName>
</protein>
<dbReference type="Pfam" id="PF19833">
    <property type="entry name" value="RecG_dom3_C"/>
    <property type="match status" value="1"/>
</dbReference>
<keyword evidence="19" id="KW-1185">Reference proteome</keyword>
<dbReference type="RefSeq" id="WP_133210437.1">
    <property type="nucleotide sequence ID" value="NZ_SMSE01000001.1"/>
</dbReference>
<dbReference type="GO" id="GO:0006281">
    <property type="term" value="P:DNA repair"/>
    <property type="evidence" value="ECO:0007669"/>
    <property type="project" value="UniProtKB-UniRule"/>
</dbReference>
<evidence type="ECO:0000256" key="1">
    <source>
        <dbReference type="ARBA" id="ARBA00007504"/>
    </source>
</evidence>
<dbReference type="GO" id="GO:0006310">
    <property type="term" value="P:DNA recombination"/>
    <property type="evidence" value="ECO:0007669"/>
    <property type="project" value="UniProtKB-UniRule"/>
</dbReference>
<comment type="catalytic activity">
    <reaction evidence="12 15">
        <text>Couples ATP hydrolysis with the unwinding of duplex DNA by translocating in the 3'-5' direction.</text>
        <dbReference type="EC" id="5.6.2.4"/>
    </reaction>
</comment>
<dbReference type="PANTHER" id="PTHR47964">
    <property type="entry name" value="ATP-DEPENDENT DNA HELICASE HOMOLOG RECG, CHLOROPLASTIC"/>
    <property type="match status" value="1"/>
</dbReference>
<dbReference type="PANTHER" id="PTHR47964:SF1">
    <property type="entry name" value="ATP-DEPENDENT DNA HELICASE HOMOLOG RECG, CHLOROPLASTIC"/>
    <property type="match status" value="1"/>
</dbReference>
<keyword evidence="9 15" id="KW-0233">DNA recombination</keyword>
<accession>A0A4R5LW94</accession>
<keyword evidence="6 15" id="KW-0347">Helicase</keyword>
<dbReference type="InterPro" id="IPR011545">
    <property type="entry name" value="DEAD/DEAH_box_helicase_dom"/>
</dbReference>
<dbReference type="GO" id="GO:0043138">
    <property type="term" value="F:3'-5' DNA helicase activity"/>
    <property type="evidence" value="ECO:0007669"/>
    <property type="project" value="UniProtKB-EC"/>
</dbReference>
<dbReference type="Proteomes" id="UP000295554">
    <property type="component" value="Unassembled WGS sequence"/>
</dbReference>
<organism evidence="18 19">
    <name type="scientific">Seongchinamella unica</name>
    <dbReference type="NCBI Taxonomy" id="2547392"/>
    <lineage>
        <taxon>Bacteria</taxon>
        <taxon>Pseudomonadati</taxon>
        <taxon>Pseudomonadota</taxon>
        <taxon>Gammaproteobacteria</taxon>
        <taxon>Cellvibrionales</taxon>
        <taxon>Halieaceae</taxon>
        <taxon>Seongchinamella</taxon>
    </lineage>
</organism>
<keyword evidence="8" id="KW-0238">DNA-binding</keyword>
<evidence type="ECO:0000256" key="7">
    <source>
        <dbReference type="ARBA" id="ARBA00022840"/>
    </source>
</evidence>
<evidence type="ECO:0000313" key="18">
    <source>
        <dbReference type="EMBL" id="TDG15712.1"/>
    </source>
</evidence>
<evidence type="ECO:0000256" key="2">
    <source>
        <dbReference type="ARBA" id="ARBA00017846"/>
    </source>
</evidence>
<comment type="caution">
    <text evidence="18">The sequence shown here is derived from an EMBL/GenBank/DDBJ whole genome shotgun (WGS) entry which is preliminary data.</text>
</comment>
<dbReference type="NCBIfam" id="NF008163">
    <property type="entry name" value="PRK10917.1-1"/>
    <property type="match status" value="1"/>
</dbReference>
<name>A0A4R5LW94_9GAMM</name>
<dbReference type="SUPFAM" id="SSF52540">
    <property type="entry name" value="P-loop containing nucleoside triphosphate hydrolases"/>
    <property type="match status" value="2"/>
</dbReference>
<evidence type="ECO:0000256" key="6">
    <source>
        <dbReference type="ARBA" id="ARBA00022806"/>
    </source>
</evidence>
<keyword evidence="4 15" id="KW-0227">DNA damage</keyword>
<feature type="domain" description="Helicase C-terminal" evidence="17">
    <location>
        <begin position="477"/>
        <end position="623"/>
    </location>
</feature>
<evidence type="ECO:0000256" key="13">
    <source>
        <dbReference type="ARBA" id="ARBA00034808"/>
    </source>
</evidence>
<dbReference type="NCBIfam" id="NF008166">
    <property type="entry name" value="PRK10917.1-4"/>
    <property type="match status" value="1"/>
</dbReference>
<dbReference type="Pfam" id="PF17191">
    <property type="entry name" value="RecG_wedge"/>
    <property type="match status" value="1"/>
</dbReference>
<comment type="similarity">
    <text evidence="1 15">Belongs to the helicase family. RecG subfamily.</text>
</comment>
<proteinExistence type="inferred from homology"/>
<keyword evidence="11" id="KW-0413">Isomerase</keyword>
<evidence type="ECO:0000259" key="16">
    <source>
        <dbReference type="PROSITE" id="PS51192"/>
    </source>
</evidence>
<dbReference type="InterPro" id="IPR047112">
    <property type="entry name" value="RecG/Mfd"/>
</dbReference>
<gene>
    <name evidence="18" type="primary">recG</name>
    <name evidence="18" type="ORF">E2F43_05670</name>
</gene>
<evidence type="ECO:0000256" key="8">
    <source>
        <dbReference type="ARBA" id="ARBA00023125"/>
    </source>
</evidence>
<dbReference type="PROSITE" id="PS51192">
    <property type="entry name" value="HELICASE_ATP_BIND_1"/>
    <property type="match status" value="1"/>
</dbReference>
<dbReference type="GO" id="GO:0016887">
    <property type="term" value="F:ATP hydrolysis activity"/>
    <property type="evidence" value="ECO:0007669"/>
    <property type="project" value="RHEA"/>
</dbReference>
<dbReference type="CDD" id="cd17992">
    <property type="entry name" value="DEXHc_RecG"/>
    <property type="match status" value="1"/>
</dbReference>